<dbReference type="InterPro" id="IPR017226">
    <property type="entry name" value="BHMT-like"/>
</dbReference>
<dbReference type="PANTHER" id="PTHR11103">
    <property type="entry name" value="SLR1189 PROTEIN"/>
    <property type="match status" value="1"/>
</dbReference>
<dbReference type="RefSeq" id="WP_061913483.1">
    <property type="nucleotide sequence ID" value="NZ_DF967971.1"/>
</dbReference>
<dbReference type="InterPro" id="IPR003726">
    <property type="entry name" value="HCY_dom"/>
</dbReference>
<feature type="binding site" evidence="3 4">
    <location>
        <position position="209"/>
    </location>
    <ligand>
        <name>Zn(2+)</name>
        <dbReference type="ChEBI" id="CHEBI:29105"/>
    </ligand>
</feature>
<dbReference type="PANTHER" id="PTHR11103:SF18">
    <property type="entry name" value="SLR1189 PROTEIN"/>
    <property type="match status" value="1"/>
</dbReference>
<feature type="domain" description="Hcy-binding" evidence="5">
    <location>
        <begin position="3"/>
        <end position="290"/>
    </location>
</feature>
<dbReference type="PROSITE" id="PS50970">
    <property type="entry name" value="HCY"/>
    <property type="match status" value="1"/>
</dbReference>
<keyword evidence="7" id="KW-1185">Reference proteome</keyword>
<dbReference type="AlphaFoldDB" id="A0A0N8GLF4"/>
<keyword evidence="1 4" id="KW-0489">Methyltransferase</keyword>
<comment type="caution">
    <text evidence="6">The sequence shown here is derived from an EMBL/GenBank/DDBJ whole genome shotgun (WGS) entry which is preliminary data.</text>
</comment>
<keyword evidence="2 4" id="KW-0808">Transferase</keyword>
<reference evidence="6 7" key="1">
    <citation type="submission" date="2015-07" db="EMBL/GenBank/DDBJ databases">
        <title>Draft genome of Bellilinea caldifistulae DSM 17877.</title>
        <authorList>
            <person name="Hemp J."/>
            <person name="Ward L.M."/>
            <person name="Pace L.A."/>
            <person name="Fischer W.W."/>
        </authorList>
    </citation>
    <scope>NUCLEOTIDE SEQUENCE [LARGE SCALE GENOMIC DNA]</scope>
    <source>
        <strain evidence="6 7">GOMI-1</strain>
    </source>
</reference>
<protein>
    <recommendedName>
        <fullName evidence="5">Hcy-binding domain-containing protein</fullName>
    </recommendedName>
</protein>
<dbReference type="InterPro" id="IPR036589">
    <property type="entry name" value="HCY_dom_sf"/>
</dbReference>
<evidence type="ECO:0000256" key="2">
    <source>
        <dbReference type="ARBA" id="ARBA00022679"/>
    </source>
</evidence>
<dbReference type="Proteomes" id="UP000050514">
    <property type="component" value="Unassembled WGS sequence"/>
</dbReference>
<accession>A0A0N8GLF4</accession>
<dbReference type="OrthoDB" id="9803687at2"/>
<evidence type="ECO:0000259" key="5">
    <source>
        <dbReference type="PROSITE" id="PS50970"/>
    </source>
</evidence>
<evidence type="ECO:0000256" key="3">
    <source>
        <dbReference type="PIRSR" id="PIRSR037505-2"/>
    </source>
</evidence>
<keyword evidence="3 4" id="KW-0862">Zinc</keyword>
<evidence type="ECO:0000256" key="1">
    <source>
        <dbReference type="ARBA" id="ARBA00022603"/>
    </source>
</evidence>
<dbReference type="Gene3D" id="3.20.20.330">
    <property type="entry name" value="Homocysteine-binding-like domain"/>
    <property type="match status" value="1"/>
</dbReference>
<dbReference type="GO" id="GO:0032259">
    <property type="term" value="P:methylation"/>
    <property type="evidence" value="ECO:0007669"/>
    <property type="project" value="UniProtKB-KW"/>
</dbReference>
<comment type="cofactor">
    <cofactor evidence="3">
        <name>Zn(2+)</name>
        <dbReference type="ChEBI" id="CHEBI:29105"/>
    </cofactor>
    <text evidence="3">Binds 1 zinc ion per subunit.</text>
</comment>
<dbReference type="Pfam" id="PF02574">
    <property type="entry name" value="S-methyl_trans"/>
    <property type="match status" value="1"/>
</dbReference>
<dbReference type="PATRIC" id="fig|360411.5.peg.1090"/>
<dbReference type="GO" id="GO:0008270">
    <property type="term" value="F:zinc ion binding"/>
    <property type="evidence" value="ECO:0007669"/>
    <property type="project" value="InterPro"/>
</dbReference>
<dbReference type="GO" id="GO:0009086">
    <property type="term" value="P:methionine biosynthetic process"/>
    <property type="evidence" value="ECO:0007669"/>
    <property type="project" value="InterPro"/>
</dbReference>
<evidence type="ECO:0000313" key="7">
    <source>
        <dbReference type="Proteomes" id="UP000050514"/>
    </source>
</evidence>
<feature type="binding site" evidence="3 4">
    <location>
        <position position="276"/>
    </location>
    <ligand>
        <name>Zn(2+)</name>
        <dbReference type="ChEBI" id="CHEBI:29105"/>
    </ligand>
</feature>
<evidence type="ECO:0000313" key="6">
    <source>
        <dbReference type="EMBL" id="KPL72346.1"/>
    </source>
</evidence>
<keyword evidence="3 4" id="KW-0479">Metal-binding</keyword>
<feature type="binding site" evidence="3 4">
    <location>
        <position position="275"/>
    </location>
    <ligand>
        <name>Zn(2+)</name>
        <dbReference type="ChEBI" id="CHEBI:29105"/>
    </ligand>
</feature>
<dbReference type="PIRSF" id="PIRSF037505">
    <property type="entry name" value="Betaine_HMT"/>
    <property type="match status" value="1"/>
</dbReference>
<sequence length="295" mass="31656">MTSPFLEEIRAGKVWIADGATGTNLQRRGLPPGQPGEVFVLQNPAAIEELAQEFIAAGAQILLTCTFGGNRLRLRRAGLEGELLTINRRAVELARRAARGSPVLIGGSMGPSGEMMQPYGTLGEEEVRQSFAEQARILSESGADLLVLETFYDLTEARAAVEGVRSVSDLPLVLSFSYDRGRKTMMGVSPSRMAEAVTDWAVDVLGINCGRSLEDNLANLRELRAVTSLPIWFKPNAGLPVSDEQGRLSYTIQPQDMAEALPAWLEGGAQVIGGCCGTSPAHLRAISGAVHRLRA</sequence>
<dbReference type="SUPFAM" id="SSF82282">
    <property type="entry name" value="Homocysteine S-methyltransferase"/>
    <property type="match status" value="1"/>
</dbReference>
<name>A0A0N8GLF4_9CHLR</name>
<dbReference type="EMBL" id="LGHJ01000024">
    <property type="protein sequence ID" value="KPL72346.1"/>
    <property type="molecule type" value="Genomic_DNA"/>
</dbReference>
<organism evidence="6 7">
    <name type="scientific">Bellilinea caldifistulae</name>
    <dbReference type="NCBI Taxonomy" id="360411"/>
    <lineage>
        <taxon>Bacteria</taxon>
        <taxon>Bacillati</taxon>
        <taxon>Chloroflexota</taxon>
        <taxon>Anaerolineae</taxon>
        <taxon>Anaerolineales</taxon>
        <taxon>Anaerolineaceae</taxon>
        <taxon>Bellilinea</taxon>
    </lineage>
</organism>
<dbReference type="GO" id="GO:0008168">
    <property type="term" value="F:methyltransferase activity"/>
    <property type="evidence" value="ECO:0007669"/>
    <property type="project" value="UniProtKB-UniRule"/>
</dbReference>
<dbReference type="STRING" id="360411.AC812_16075"/>
<gene>
    <name evidence="6" type="ORF">AC812_16075</name>
</gene>
<evidence type="ECO:0000256" key="4">
    <source>
        <dbReference type="PROSITE-ProRule" id="PRU00333"/>
    </source>
</evidence>
<proteinExistence type="predicted"/>